<dbReference type="Pfam" id="PF00378">
    <property type="entry name" value="ECH_1"/>
    <property type="match status" value="1"/>
</dbReference>
<dbReference type="Proteomes" id="UP001550378">
    <property type="component" value="Unassembled WGS sequence"/>
</dbReference>
<evidence type="ECO:0000313" key="4">
    <source>
        <dbReference type="Proteomes" id="UP001550378"/>
    </source>
</evidence>
<dbReference type="RefSeq" id="WP_359656399.1">
    <property type="nucleotide sequence ID" value="NZ_JBEXZO010000012.1"/>
</dbReference>
<evidence type="ECO:0000256" key="1">
    <source>
        <dbReference type="ARBA" id="ARBA00005254"/>
    </source>
</evidence>
<dbReference type="InterPro" id="IPR001753">
    <property type="entry name" value="Enoyl-CoA_hydra/iso"/>
</dbReference>
<reference evidence="3 4" key="1">
    <citation type="submission" date="2024-06" db="EMBL/GenBank/DDBJ databases">
        <title>The Natural Products Discovery Center: Release of the First 8490 Sequenced Strains for Exploring Actinobacteria Biosynthetic Diversity.</title>
        <authorList>
            <person name="Kalkreuter E."/>
            <person name="Kautsar S.A."/>
            <person name="Yang D."/>
            <person name="Bader C.D."/>
            <person name="Teijaro C.N."/>
            <person name="Fluegel L."/>
            <person name="Davis C.M."/>
            <person name="Simpson J.R."/>
            <person name="Lauterbach L."/>
            <person name="Steele A.D."/>
            <person name="Gui C."/>
            <person name="Meng S."/>
            <person name="Li G."/>
            <person name="Viehrig K."/>
            <person name="Ye F."/>
            <person name="Su P."/>
            <person name="Kiefer A.F."/>
            <person name="Nichols A."/>
            <person name="Cepeda A.J."/>
            <person name="Yan W."/>
            <person name="Fan B."/>
            <person name="Jiang Y."/>
            <person name="Adhikari A."/>
            <person name="Zheng C.-J."/>
            <person name="Schuster L."/>
            <person name="Cowan T.M."/>
            <person name="Smanski M.J."/>
            <person name="Chevrette M.G."/>
            <person name="De Carvalho L.P.S."/>
            <person name="Shen B."/>
        </authorList>
    </citation>
    <scope>NUCLEOTIDE SEQUENCE [LARGE SCALE GENOMIC DNA]</scope>
    <source>
        <strain evidence="3 4">NPDC006337</strain>
    </source>
</reference>
<comment type="similarity">
    <text evidence="1 2">Belongs to the enoyl-CoA hydratase/isomerase family.</text>
</comment>
<dbReference type="CDD" id="cd06558">
    <property type="entry name" value="crotonase-like"/>
    <property type="match status" value="1"/>
</dbReference>
<dbReference type="SUPFAM" id="SSF52096">
    <property type="entry name" value="ClpP/crotonase"/>
    <property type="match status" value="1"/>
</dbReference>
<dbReference type="EMBL" id="JBEXZR010000014">
    <property type="protein sequence ID" value="MEU0709147.1"/>
    <property type="molecule type" value="Genomic_DNA"/>
</dbReference>
<dbReference type="InterPro" id="IPR018376">
    <property type="entry name" value="Enoyl-CoA_hyd/isom_CS"/>
</dbReference>
<name>A0ABV2W6I6_9ACTN</name>
<dbReference type="InterPro" id="IPR045002">
    <property type="entry name" value="Ech1-like"/>
</dbReference>
<dbReference type="PANTHER" id="PTHR43149">
    <property type="entry name" value="ENOYL-COA HYDRATASE"/>
    <property type="match status" value="1"/>
</dbReference>
<dbReference type="InterPro" id="IPR029045">
    <property type="entry name" value="ClpP/crotonase-like_dom_sf"/>
</dbReference>
<accession>A0ABV2W6I6</accession>
<evidence type="ECO:0000256" key="2">
    <source>
        <dbReference type="RuleBase" id="RU003707"/>
    </source>
</evidence>
<protein>
    <submittedName>
        <fullName evidence="3">Enoyl-CoA hydratase-related protein</fullName>
    </submittedName>
</protein>
<evidence type="ECO:0000313" key="3">
    <source>
        <dbReference type="EMBL" id="MEU0709147.1"/>
    </source>
</evidence>
<sequence>MSRAPLHVTVDDGLALVTITGSGEGNALGGTFWTELEHFTETAAARDDIRAVALTGEGATFSVGMDLRWYVVRLRRAERSGDRAFMDDDVRRLQQAVTAVAACPKPVVALIDGECTGAALELVSACDIRYATHRATFALPEAQLGVVADLGGLQRLPLLVNQGHLRELAFTGRTIGAERAARIGLVNDVYASPAALHDAARTLTDELRRHPAHVMEGVKRTLDDAHQDAVRRGLDHCARWNGAHTGADGLRKAMSARLETATTTAP</sequence>
<proteinExistence type="inferred from homology"/>
<dbReference type="PROSITE" id="PS00166">
    <property type="entry name" value="ENOYL_COA_HYDRATASE"/>
    <property type="match status" value="1"/>
</dbReference>
<organism evidence="3 4">
    <name type="scientific">Streptomyces lavendulocolor</name>
    <dbReference type="NCBI Taxonomy" id="67316"/>
    <lineage>
        <taxon>Bacteria</taxon>
        <taxon>Bacillati</taxon>
        <taxon>Actinomycetota</taxon>
        <taxon>Actinomycetes</taxon>
        <taxon>Kitasatosporales</taxon>
        <taxon>Streptomycetaceae</taxon>
        <taxon>Streptomyces</taxon>
    </lineage>
</organism>
<comment type="caution">
    <text evidence="3">The sequence shown here is derived from an EMBL/GenBank/DDBJ whole genome shotgun (WGS) entry which is preliminary data.</text>
</comment>
<dbReference type="Gene3D" id="3.90.226.10">
    <property type="entry name" value="2-enoyl-CoA Hydratase, Chain A, domain 1"/>
    <property type="match status" value="1"/>
</dbReference>
<keyword evidence="4" id="KW-1185">Reference proteome</keyword>
<gene>
    <name evidence="3" type="ORF">ABZ508_17460</name>
</gene>
<dbReference type="PANTHER" id="PTHR43149:SF1">
    <property type="entry name" value="DELTA(3,5)-DELTA(2,4)-DIENOYL-COA ISOMERASE, MITOCHONDRIAL"/>
    <property type="match status" value="1"/>
</dbReference>